<gene>
    <name evidence="3" type="ORF">NCTC11535_00818</name>
</gene>
<organism evidence="3 4">
    <name type="scientific">Actinomyces bovis</name>
    <dbReference type="NCBI Taxonomy" id="1658"/>
    <lineage>
        <taxon>Bacteria</taxon>
        <taxon>Bacillati</taxon>
        <taxon>Actinomycetota</taxon>
        <taxon>Actinomycetes</taxon>
        <taxon>Actinomycetales</taxon>
        <taxon>Actinomycetaceae</taxon>
        <taxon>Actinomyces</taxon>
    </lineage>
</organism>
<feature type="region of interest" description="Disordered" evidence="1">
    <location>
        <begin position="185"/>
        <end position="234"/>
    </location>
</feature>
<feature type="compositionally biased region" description="Low complexity" evidence="1">
    <location>
        <begin position="195"/>
        <end position="207"/>
    </location>
</feature>
<keyword evidence="2" id="KW-0732">Signal</keyword>
<keyword evidence="4" id="KW-1185">Reference proteome</keyword>
<protein>
    <recommendedName>
        <fullName evidence="5">DUF3558 domain-containing protein</fullName>
    </recommendedName>
</protein>
<reference evidence="3 4" key="1">
    <citation type="submission" date="2018-06" db="EMBL/GenBank/DDBJ databases">
        <authorList>
            <consortium name="Pathogen Informatics"/>
            <person name="Doyle S."/>
        </authorList>
    </citation>
    <scope>NUCLEOTIDE SEQUENCE [LARGE SCALE GENOMIC DNA]</scope>
    <source>
        <strain evidence="3 4">NCTC11535</strain>
    </source>
</reference>
<proteinExistence type="predicted"/>
<comment type="caution">
    <text evidence="3">The sequence shown here is derived from an EMBL/GenBank/DDBJ whole genome shotgun (WGS) entry which is preliminary data.</text>
</comment>
<accession>A0ABY1VQ29</accession>
<dbReference type="Proteomes" id="UP000250006">
    <property type="component" value="Unassembled WGS sequence"/>
</dbReference>
<sequence length="234" mass="25750">MRPSWRRSLSLVLAPAVLFSLSGCGLWGSDEEDSVPQTFCHGLDKTTVETVTGHLIFLVANEEVSPPPHFDQVYGCFIDLKEFGNIRISYNPEPTFYNSWSGFLDATEAREKWSKDKTFEELDLGLEGVAYYHSYGSLLADAAWFAPNNSTLQVELISNDVPNLTETEVRKVVVGMMRYVSSVYPKTFPPPPTPTQSATPSPQATQPCPRSPHSPSATPTEASQRPKSALGSSC</sequence>
<evidence type="ECO:0000256" key="2">
    <source>
        <dbReference type="SAM" id="SignalP"/>
    </source>
</evidence>
<dbReference type="EMBL" id="UAPQ01000006">
    <property type="protein sequence ID" value="SPT53158.1"/>
    <property type="molecule type" value="Genomic_DNA"/>
</dbReference>
<name>A0ABY1VQ29_9ACTO</name>
<evidence type="ECO:0000313" key="3">
    <source>
        <dbReference type="EMBL" id="SPT53158.1"/>
    </source>
</evidence>
<dbReference type="PROSITE" id="PS51257">
    <property type="entry name" value="PROKAR_LIPOPROTEIN"/>
    <property type="match status" value="1"/>
</dbReference>
<evidence type="ECO:0008006" key="5">
    <source>
        <dbReference type="Google" id="ProtNLM"/>
    </source>
</evidence>
<evidence type="ECO:0000256" key="1">
    <source>
        <dbReference type="SAM" id="MobiDB-lite"/>
    </source>
</evidence>
<feature type="chain" id="PRO_5047428697" description="DUF3558 domain-containing protein" evidence="2">
    <location>
        <begin position="23"/>
        <end position="234"/>
    </location>
</feature>
<feature type="signal peptide" evidence="2">
    <location>
        <begin position="1"/>
        <end position="22"/>
    </location>
</feature>
<evidence type="ECO:0000313" key="4">
    <source>
        <dbReference type="Proteomes" id="UP000250006"/>
    </source>
</evidence>
<feature type="compositionally biased region" description="Polar residues" evidence="1">
    <location>
        <begin position="213"/>
        <end position="234"/>
    </location>
</feature>